<dbReference type="Proteomes" id="UP000184532">
    <property type="component" value="Unassembled WGS sequence"/>
</dbReference>
<dbReference type="InterPro" id="IPR005079">
    <property type="entry name" value="Peptidase_C45_hydrolase"/>
</dbReference>
<dbReference type="PROSITE" id="PS51257">
    <property type="entry name" value="PROKAR_LIPOPROTEIN"/>
    <property type="match status" value="1"/>
</dbReference>
<dbReference type="NCBIfam" id="NF040521">
    <property type="entry name" value="C45_proenzyme"/>
    <property type="match status" value="1"/>
</dbReference>
<dbReference type="InterPro" id="IPR047794">
    <property type="entry name" value="C45_proenzyme-like"/>
</dbReference>
<dbReference type="AlphaFoldDB" id="A0A1M5IN93"/>
<dbReference type="Gene3D" id="3.60.60.10">
    <property type="entry name" value="Penicillin V Acylase, Chain A"/>
    <property type="match status" value="1"/>
</dbReference>
<accession>A0A1M5IN93</accession>
<name>A0A1M5IN93_9FLAO</name>
<dbReference type="OrthoDB" id="8109453at2"/>
<evidence type="ECO:0000313" key="2">
    <source>
        <dbReference type="EMBL" id="SHG29747.1"/>
    </source>
</evidence>
<sequence length="364" mass="41329">MCPVRNSLFAVLILVFIGCSPKKDPKKQEHSFQSIYYIEQDSDAYANGKHHGSALKEEVILQVNEWHKGITDALNIDQDSMHNIVHKHTGFVKAIEKYAPELLEEINGIADGAGLDRDLVLLFNLGEEIYNFCTSNYESCSNMAYRGTDKNILVYNQDLPKFLHGSGQPILLRHRDHFVFTMPGSIALSGVSENLAVSCNSLPMLNMNIEGLPLVFVVRKLLQMESISEARHFIEHIPMAIAQNLMLVSGEEVVNLEISKNEVNVHTAKMDSVYYHTNFPIQNSDYKTAGYQHRTCNRYLFLDSLDMAAKSPEDLSKLFEKAFATRPIKNDETYLQFLVTYQKESKPILQFINPRTNESVSLTF</sequence>
<dbReference type="PANTHER" id="PTHR34180:SF1">
    <property type="entry name" value="BETA-ALANYL-DOPAMINE_CARCININE HYDROLASE"/>
    <property type="match status" value="1"/>
</dbReference>
<dbReference type="PANTHER" id="PTHR34180">
    <property type="entry name" value="PEPTIDASE C45"/>
    <property type="match status" value="1"/>
</dbReference>
<gene>
    <name evidence="2" type="ORF">SAMN04488116_0822</name>
</gene>
<evidence type="ECO:0000259" key="1">
    <source>
        <dbReference type="Pfam" id="PF03417"/>
    </source>
</evidence>
<dbReference type="EMBL" id="FQWL01000001">
    <property type="protein sequence ID" value="SHG29747.1"/>
    <property type="molecule type" value="Genomic_DNA"/>
</dbReference>
<feature type="domain" description="Peptidase C45 hydrolase" evidence="1">
    <location>
        <begin position="195"/>
        <end position="286"/>
    </location>
</feature>
<organism evidence="2 3">
    <name type="scientific">Flagellimonas flava</name>
    <dbReference type="NCBI Taxonomy" id="570519"/>
    <lineage>
        <taxon>Bacteria</taxon>
        <taxon>Pseudomonadati</taxon>
        <taxon>Bacteroidota</taxon>
        <taxon>Flavobacteriia</taxon>
        <taxon>Flavobacteriales</taxon>
        <taxon>Flavobacteriaceae</taxon>
        <taxon>Flagellimonas</taxon>
    </lineage>
</organism>
<keyword evidence="2" id="KW-0808">Transferase</keyword>
<dbReference type="Pfam" id="PF03417">
    <property type="entry name" value="AAT"/>
    <property type="match status" value="1"/>
</dbReference>
<evidence type="ECO:0000313" key="3">
    <source>
        <dbReference type="Proteomes" id="UP000184532"/>
    </source>
</evidence>
<protein>
    <submittedName>
        <fullName evidence="2">Acyl-coenzyme A:6-aminopenicillanic acid acyl-transferase</fullName>
    </submittedName>
</protein>
<dbReference type="Gene3D" id="1.10.10.2120">
    <property type="match status" value="1"/>
</dbReference>
<keyword evidence="3" id="KW-1185">Reference proteome</keyword>
<dbReference type="GO" id="GO:0016740">
    <property type="term" value="F:transferase activity"/>
    <property type="evidence" value="ECO:0007669"/>
    <property type="project" value="UniProtKB-KW"/>
</dbReference>
<proteinExistence type="predicted"/>
<dbReference type="InterPro" id="IPR047801">
    <property type="entry name" value="Peptidase_C45"/>
</dbReference>
<reference evidence="3" key="1">
    <citation type="submission" date="2016-11" db="EMBL/GenBank/DDBJ databases">
        <authorList>
            <person name="Varghese N."/>
            <person name="Submissions S."/>
        </authorList>
    </citation>
    <scope>NUCLEOTIDE SEQUENCE [LARGE SCALE GENOMIC DNA]</scope>
    <source>
        <strain evidence="3">DSM 22638</strain>
    </source>
</reference>
<dbReference type="STRING" id="570519.SAMN04488116_0822"/>